<dbReference type="AlphaFoldDB" id="V5SJT1"/>
<feature type="chain" id="PRO_5004740757" description="Autotransporter domain-containing protein" evidence="1">
    <location>
        <begin position="22"/>
        <end position="351"/>
    </location>
</feature>
<dbReference type="Proteomes" id="UP000018542">
    <property type="component" value="Chromosome"/>
</dbReference>
<dbReference type="KEGG" id="hni:W911_11865"/>
<dbReference type="EMBL" id="CP006912">
    <property type="protein sequence ID" value="AHB50234.1"/>
    <property type="molecule type" value="Genomic_DNA"/>
</dbReference>
<evidence type="ECO:0000313" key="2">
    <source>
        <dbReference type="EMBL" id="AHB50234.1"/>
    </source>
</evidence>
<feature type="signal peptide" evidence="1">
    <location>
        <begin position="1"/>
        <end position="21"/>
    </location>
</feature>
<accession>V5SJT1</accession>
<sequence length="351" mass="37477">MAGGLPLVMVSLFAAPGMAQAQVACFDPSATPFPVYYYGCEEAGSGTAATGQQLQSIGEGFVQQQLNLAPGGFASPTGRLRHTSHDGMRDKVSGFNTLAYDIDEGSVLGNVNYDLPGTYFGGKVRINAIVGYGWMTQDSAPPAAGVVGHKTDIDSVFYGGSYMWSQGNFYTLSMIIGVSGEADGRGVGGVNYEYDLSGYFTNSVVGYTFQLPDTWRFDLRGALGHYDVSTDRFRAPDNQNPGAFPNGAIIKGVSEAWSLSLTGTLFTILEVDGGGVLRPYILGGYKRVVDEDIEIKGDFTADFEQAQDYGRVELGMDYVQGNLTYGASTYTEFSADESTIGARLGVSVKLQ</sequence>
<dbReference type="Gene3D" id="2.40.128.130">
    <property type="entry name" value="Autotransporter beta-domain"/>
    <property type="match status" value="1"/>
</dbReference>
<dbReference type="InterPro" id="IPR036709">
    <property type="entry name" value="Autotransporte_beta_dom_sf"/>
</dbReference>
<keyword evidence="3" id="KW-1185">Reference proteome</keyword>
<dbReference type="HOGENOM" id="CLU_789361_0_0_5"/>
<keyword evidence="1" id="KW-0732">Signal</keyword>
<protein>
    <recommendedName>
        <fullName evidence="4">Autotransporter domain-containing protein</fullName>
    </recommendedName>
</protein>
<gene>
    <name evidence="2" type="ORF">W911_11865</name>
</gene>
<evidence type="ECO:0000313" key="3">
    <source>
        <dbReference type="Proteomes" id="UP000018542"/>
    </source>
</evidence>
<name>V5SJT1_9HYPH</name>
<dbReference type="PATRIC" id="fig|1029756.8.peg.2463"/>
<evidence type="ECO:0008006" key="4">
    <source>
        <dbReference type="Google" id="ProtNLM"/>
    </source>
</evidence>
<proteinExistence type="predicted"/>
<organism evidence="2 3">
    <name type="scientific">Hyphomicrobium nitrativorans NL23</name>
    <dbReference type="NCBI Taxonomy" id="1029756"/>
    <lineage>
        <taxon>Bacteria</taxon>
        <taxon>Pseudomonadati</taxon>
        <taxon>Pseudomonadota</taxon>
        <taxon>Alphaproteobacteria</taxon>
        <taxon>Hyphomicrobiales</taxon>
        <taxon>Hyphomicrobiaceae</taxon>
        <taxon>Hyphomicrobium</taxon>
    </lineage>
</organism>
<evidence type="ECO:0000256" key="1">
    <source>
        <dbReference type="SAM" id="SignalP"/>
    </source>
</evidence>
<dbReference type="SUPFAM" id="SSF103515">
    <property type="entry name" value="Autotransporter"/>
    <property type="match status" value="1"/>
</dbReference>
<reference evidence="2 3" key="1">
    <citation type="journal article" date="2014" name="Genome Announc.">
        <title>Complete Genome Sequence of Hyphomicrobium nitrativorans Strain NL23, a Denitrifying Bacterium Isolated from Biofilm of a Methanol-Fed Denitrification System Treating Seawater at the Montreal Biodome.</title>
        <authorList>
            <person name="Martineau C."/>
            <person name="Villeneuve C."/>
            <person name="Mauffrey F."/>
            <person name="Villemur R."/>
        </authorList>
    </citation>
    <scope>NUCLEOTIDE SEQUENCE [LARGE SCALE GENOMIC DNA]</scope>
    <source>
        <strain evidence="2">NL23</strain>
    </source>
</reference>